<dbReference type="EMBL" id="CP041695">
    <property type="protein sequence ID" value="QDP79646.1"/>
    <property type="molecule type" value="Genomic_DNA"/>
</dbReference>
<dbReference type="GO" id="GO:0016042">
    <property type="term" value="P:lipid catabolic process"/>
    <property type="evidence" value="ECO:0007669"/>
    <property type="project" value="InterPro"/>
</dbReference>
<feature type="chain" id="PRO_5022242039" evidence="1">
    <location>
        <begin position="31"/>
        <end position="415"/>
    </location>
</feature>
<reference evidence="2 3" key="1">
    <citation type="submission" date="2019-07" db="EMBL/GenBank/DDBJ databases">
        <title>Complete Genome Sequence and Methylome Analysis of Nocardia otitidis-caviarum NEB252.</title>
        <authorList>
            <person name="Fomenkov A."/>
            <person name="Anton B.P."/>
            <person name="Vincze T."/>
            <person name="Roberts R.J."/>
        </authorList>
    </citation>
    <scope>NUCLEOTIDE SEQUENCE [LARGE SCALE GENOMIC DNA]</scope>
    <source>
        <strain evidence="2 3">NEB252</strain>
    </source>
</reference>
<dbReference type="Proteomes" id="UP000317039">
    <property type="component" value="Chromosome"/>
</dbReference>
<dbReference type="InterPro" id="IPR005152">
    <property type="entry name" value="Lipase_secreted"/>
</dbReference>
<gene>
    <name evidence="2" type="ORF">FOH10_13955</name>
</gene>
<dbReference type="PANTHER" id="PTHR34853:SF1">
    <property type="entry name" value="LIPASE 5"/>
    <property type="match status" value="1"/>
</dbReference>
<dbReference type="GeneID" id="80333483"/>
<protein>
    <submittedName>
        <fullName evidence="2">Lipase</fullName>
    </submittedName>
</protein>
<feature type="signal peptide" evidence="1">
    <location>
        <begin position="1"/>
        <end position="30"/>
    </location>
</feature>
<dbReference type="Pfam" id="PF03583">
    <property type="entry name" value="LIP"/>
    <property type="match status" value="1"/>
</dbReference>
<dbReference type="PANTHER" id="PTHR34853">
    <property type="match status" value="1"/>
</dbReference>
<dbReference type="AlphaFoldDB" id="A0A516NL94"/>
<evidence type="ECO:0000313" key="2">
    <source>
        <dbReference type="EMBL" id="QDP79646.1"/>
    </source>
</evidence>
<name>A0A516NL94_9NOCA</name>
<dbReference type="KEGG" id="nod:FOH10_13955"/>
<dbReference type="InterPro" id="IPR029058">
    <property type="entry name" value="AB_hydrolase_fold"/>
</dbReference>
<proteinExistence type="predicted"/>
<dbReference type="Gene3D" id="3.40.50.1820">
    <property type="entry name" value="alpha/beta hydrolase"/>
    <property type="match status" value="1"/>
</dbReference>
<sequence length="415" mass="44088">MQGRQRVYARVWTTFAAVAAVLVPAVPASADPVREFVDPPRQLASVLPTPLDDPFYTPPPGWEDRAPGTLLAARSAPHWFPSPVRAVEMLLSSTDARGRPAPVVATLYTPTAMWERPGPRPLISYNIPTSSLGNTCAPSHQLKQGIQADLWSLHLLLTANYAVLVPDHQGPRQAYAAGHMGGHAVLDAVRTALRLGLPDLTPESPVVLSGYSGGAIATGWAAELAPAYAPELTLAGALIGGLPADYGQLVRTMSGNAATGVFLAATLGLAREYPQLLTLLNDNGWRLAHALRDACVAVEAALGFIAPITLDALTDHPDPLALPMVRKIVADNTLGTLAPQIPVLLYHGVDEFWIPLAGARKVYEDWCRAGARVRLELMPGEHFTVGAFAVPALARWADDLIAGRLVPDGCSRSVG</sequence>
<dbReference type="PIRSF" id="PIRSF029171">
    <property type="entry name" value="Esterase_LipA"/>
    <property type="match status" value="1"/>
</dbReference>
<evidence type="ECO:0000313" key="3">
    <source>
        <dbReference type="Proteomes" id="UP000317039"/>
    </source>
</evidence>
<evidence type="ECO:0000256" key="1">
    <source>
        <dbReference type="SAM" id="SignalP"/>
    </source>
</evidence>
<dbReference type="GO" id="GO:0004806">
    <property type="term" value="F:triacylglycerol lipase activity"/>
    <property type="evidence" value="ECO:0007669"/>
    <property type="project" value="InterPro"/>
</dbReference>
<dbReference type="Gene3D" id="1.10.260.130">
    <property type="match status" value="1"/>
</dbReference>
<keyword evidence="1" id="KW-0732">Signal</keyword>
<organism evidence="2 3">
    <name type="scientific">Nocardia otitidiscaviarum</name>
    <dbReference type="NCBI Taxonomy" id="1823"/>
    <lineage>
        <taxon>Bacteria</taxon>
        <taxon>Bacillati</taxon>
        <taxon>Actinomycetota</taxon>
        <taxon>Actinomycetes</taxon>
        <taxon>Mycobacteriales</taxon>
        <taxon>Nocardiaceae</taxon>
        <taxon>Nocardia</taxon>
    </lineage>
</organism>
<dbReference type="RefSeq" id="WP_143981021.1">
    <property type="nucleotide sequence ID" value="NZ_CP041695.1"/>
</dbReference>
<accession>A0A516NL94</accession>
<dbReference type="SUPFAM" id="SSF53474">
    <property type="entry name" value="alpha/beta-Hydrolases"/>
    <property type="match status" value="1"/>
</dbReference>